<dbReference type="InterPro" id="IPR023213">
    <property type="entry name" value="CAT-like_dom_sf"/>
</dbReference>
<keyword evidence="3" id="KW-1185">Reference proteome</keyword>
<reference evidence="4" key="1">
    <citation type="submission" date="2025-08" db="UniProtKB">
        <authorList>
            <consortium name="RefSeq"/>
        </authorList>
    </citation>
    <scope>IDENTIFICATION</scope>
    <source>
        <strain evidence="4">OHB3-1</strain>
    </source>
</reference>
<dbReference type="PANTHER" id="PTHR31642:SF316">
    <property type="entry name" value="PROTEIN ECERIFERUM 26-LIKE"/>
    <property type="match status" value="1"/>
</dbReference>
<dbReference type="GeneID" id="111013030"/>
<evidence type="ECO:0000256" key="1">
    <source>
        <dbReference type="ARBA" id="ARBA00009861"/>
    </source>
</evidence>
<evidence type="ECO:0000256" key="2">
    <source>
        <dbReference type="SAM" id="MobiDB-lite"/>
    </source>
</evidence>
<dbReference type="GO" id="GO:0016747">
    <property type="term" value="F:acyltransferase activity, transferring groups other than amino-acyl groups"/>
    <property type="evidence" value="ECO:0007669"/>
    <property type="project" value="TreeGrafter"/>
</dbReference>
<feature type="region of interest" description="Disordered" evidence="2">
    <location>
        <begin position="1"/>
        <end position="20"/>
    </location>
</feature>
<gene>
    <name evidence="4" type="primary">LOC111013030</name>
</gene>
<evidence type="ECO:0000313" key="4">
    <source>
        <dbReference type="RefSeq" id="XP_022143044.1"/>
    </source>
</evidence>
<proteinExistence type="inferred from homology"/>
<dbReference type="AlphaFoldDB" id="A0A6J1CN67"/>
<dbReference type="KEGG" id="mcha:111013030"/>
<dbReference type="Gene3D" id="3.30.559.10">
    <property type="entry name" value="Chloramphenicol acetyltransferase-like domain"/>
    <property type="match status" value="2"/>
</dbReference>
<organism evidence="3 4">
    <name type="scientific">Momordica charantia</name>
    <name type="common">Bitter gourd</name>
    <name type="synonym">Balsam pear</name>
    <dbReference type="NCBI Taxonomy" id="3673"/>
    <lineage>
        <taxon>Eukaryota</taxon>
        <taxon>Viridiplantae</taxon>
        <taxon>Streptophyta</taxon>
        <taxon>Embryophyta</taxon>
        <taxon>Tracheophyta</taxon>
        <taxon>Spermatophyta</taxon>
        <taxon>Magnoliopsida</taxon>
        <taxon>eudicotyledons</taxon>
        <taxon>Gunneridae</taxon>
        <taxon>Pentapetalae</taxon>
        <taxon>rosids</taxon>
        <taxon>fabids</taxon>
        <taxon>Cucurbitales</taxon>
        <taxon>Cucurbitaceae</taxon>
        <taxon>Momordiceae</taxon>
        <taxon>Momordica</taxon>
    </lineage>
</organism>
<name>A0A6J1CN67_MOMCH</name>
<dbReference type="Pfam" id="PF02458">
    <property type="entry name" value="Transferase"/>
    <property type="match status" value="1"/>
</dbReference>
<dbReference type="OrthoDB" id="671439at2759"/>
<dbReference type="Proteomes" id="UP000504603">
    <property type="component" value="Unplaced"/>
</dbReference>
<dbReference type="InterPro" id="IPR050317">
    <property type="entry name" value="Plant_Fungal_Acyltransferase"/>
</dbReference>
<dbReference type="RefSeq" id="XP_022143044.1">
    <property type="nucleotide sequence ID" value="XM_022287352.1"/>
</dbReference>
<dbReference type="PANTHER" id="PTHR31642">
    <property type="entry name" value="TRICHOTHECENE 3-O-ACETYLTRANSFERASE"/>
    <property type="match status" value="1"/>
</dbReference>
<protein>
    <submittedName>
        <fullName evidence="4">Protein ECERIFERUM 26-like</fullName>
    </submittedName>
</protein>
<accession>A0A6J1CN67</accession>
<comment type="similarity">
    <text evidence="1">Belongs to the plant acyltransferase family.</text>
</comment>
<sequence>MSSRVTPITKLTAVSSNPSGSGRVYPLTAADHAMGTHSGAVVFYYGENPFGSFILDPMRESLSEVLTLYPTVTGRMSRSPEGNWAVRENDAGVRVTMTKVGATLDEWLRSADAAEEADLAALEDMPEDPYIWSHFRIQINAFEGGGVAIGVSFTHLNADPTSATLLLKAWADTHRGEGVLPPLLTRPTFPSSGDDKEVPTKSTSCYYDNKSKATPCHVKMASVTFKFSNSTISQCLSEIEGHCPDATPFDLLAALFWKRVLHIKGLKNDQNCSLSICTDFRKLFESPLSQRYYFGNALHFSQLSIKPEEMERYELGHVAGLLHCHVQRLAEEEGQIWSTMDWLESRKEKGGKYAPPFQMYGPELTCVSMEHMVNGNEPWMYATKFVRDAKPVHVSCNVGNAEGEGLMMVMPSNEGGQARNVMVMLPEREMAELCEDEAILSLNPTMLLGGSQA</sequence>
<evidence type="ECO:0000313" key="3">
    <source>
        <dbReference type="Proteomes" id="UP000504603"/>
    </source>
</evidence>